<evidence type="ECO:0000256" key="3">
    <source>
        <dbReference type="ARBA" id="ARBA00022989"/>
    </source>
</evidence>
<dbReference type="Pfam" id="PF00335">
    <property type="entry name" value="Tetraspanin"/>
    <property type="match status" value="1"/>
</dbReference>
<keyword evidence="3 5" id="KW-1133">Transmembrane helix</keyword>
<evidence type="ECO:0000256" key="4">
    <source>
        <dbReference type="ARBA" id="ARBA00023136"/>
    </source>
</evidence>
<dbReference type="InterPro" id="IPR018499">
    <property type="entry name" value="Tetraspanin/Peripherin"/>
</dbReference>
<sequence length="371" mass="42414">MNKENDWRLPQIRFPLEKVRLLILQFLICNIVLVIYGTIELIVTFALKESKAEYFLYIIDDVNDNCSYLIKGSCMCSIIVGLVAILTHMLGYPGRILCSLSCLLICSFSLMTIGVGEAASTYVTNEQMYRRVMEMDRHYYNHRDSLFPMSKDTTLTTEFQHTFSCCGMFSTKDWYLSNCNCMPLSCSKRNKVSISKPFFMTNNSLNKLGYGIYDKLQPLIWETGCLAEIQSTTAKLKKKWLIIIGVSAIIHFLLTTWYFHISSILTELLLSPVGNVQLQIFRAHWPSKGIKVKPEYKRFARVDGSFEKSRSTSLSGNPTAWQVLEDDDLGGVPRMTISLASITNSRQTENIHDTTEVKVRFVRDDSLSRKV</sequence>
<dbReference type="GO" id="GO:0016020">
    <property type="term" value="C:membrane"/>
    <property type="evidence" value="ECO:0007669"/>
    <property type="project" value="UniProtKB-SubCell"/>
</dbReference>
<organism evidence="6 7">
    <name type="scientific">Folsomia candida</name>
    <name type="common">Springtail</name>
    <dbReference type="NCBI Taxonomy" id="158441"/>
    <lineage>
        <taxon>Eukaryota</taxon>
        <taxon>Metazoa</taxon>
        <taxon>Ecdysozoa</taxon>
        <taxon>Arthropoda</taxon>
        <taxon>Hexapoda</taxon>
        <taxon>Collembola</taxon>
        <taxon>Entomobryomorpha</taxon>
        <taxon>Isotomoidea</taxon>
        <taxon>Isotomidae</taxon>
        <taxon>Proisotominae</taxon>
        <taxon>Folsomia</taxon>
    </lineage>
</organism>
<comment type="caution">
    <text evidence="6">The sequence shown here is derived from an EMBL/GenBank/DDBJ whole genome shotgun (WGS) entry which is preliminary data.</text>
</comment>
<dbReference type="InterPro" id="IPR008952">
    <property type="entry name" value="Tetraspanin_EC2_sf"/>
</dbReference>
<reference evidence="6 7" key="1">
    <citation type="submission" date="2015-12" db="EMBL/GenBank/DDBJ databases">
        <title>The genome of Folsomia candida.</title>
        <authorList>
            <person name="Faddeeva A."/>
            <person name="Derks M.F."/>
            <person name="Anvar Y."/>
            <person name="Smit S."/>
            <person name="Van Straalen N."/>
            <person name="Roelofs D."/>
        </authorList>
    </citation>
    <scope>NUCLEOTIDE SEQUENCE [LARGE SCALE GENOMIC DNA]</scope>
    <source>
        <strain evidence="6 7">VU population</strain>
        <tissue evidence="6">Whole body</tissue>
    </source>
</reference>
<feature type="transmembrane region" description="Helical" evidence="5">
    <location>
        <begin position="240"/>
        <end position="259"/>
    </location>
</feature>
<feature type="transmembrane region" description="Helical" evidence="5">
    <location>
        <begin position="22"/>
        <end position="47"/>
    </location>
</feature>
<dbReference type="Proteomes" id="UP000198287">
    <property type="component" value="Unassembled WGS sequence"/>
</dbReference>
<feature type="transmembrane region" description="Helical" evidence="5">
    <location>
        <begin position="68"/>
        <end position="90"/>
    </location>
</feature>
<keyword evidence="2 5" id="KW-0812">Transmembrane</keyword>
<protein>
    <recommendedName>
        <fullName evidence="8">Tetraspanin</fullName>
    </recommendedName>
</protein>
<proteinExistence type="predicted"/>
<evidence type="ECO:0008006" key="8">
    <source>
        <dbReference type="Google" id="ProtNLM"/>
    </source>
</evidence>
<keyword evidence="7" id="KW-1185">Reference proteome</keyword>
<dbReference type="Gene3D" id="1.10.1450.10">
    <property type="entry name" value="Tetraspanin"/>
    <property type="match status" value="1"/>
</dbReference>
<evidence type="ECO:0000313" key="7">
    <source>
        <dbReference type="Proteomes" id="UP000198287"/>
    </source>
</evidence>
<comment type="subcellular location">
    <subcellularLocation>
        <location evidence="1">Membrane</location>
        <topology evidence="1">Multi-pass membrane protein</topology>
    </subcellularLocation>
</comment>
<name>A0A226E4S7_FOLCA</name>
<evidence type="ECO:0000256" key="5">
    <source>
        <dbReference type="SAM" id="Phobius"/>
    </source>
</evidence>
<dbReference type="OMA" id="DIMGHER"/>
<feature type="transmembrane region" description="Helical" evidence="5">
    <location>
        <begin position="96"/>
        <end position="123"/>
    </location>
</feature>
<accession>A0A226E4S7</accession>
<dbReference type="AlphaFoldDB" id="A0A226E4S7"/>
<evidence type="ECO:0000256" key="2">
    <source>
        <dbReference type="ARBA" id="ARBA00022692"/>
    </source>
</evidence>
<dbReference type="EMBL" id="LNIX01000007">
    <property type="protein sequence ID" value="OXA52288.1"/>
    <property type="molecule type" value="Genomic_DNA"/>
</dbReference>
<keyword evidence="4 5" id="KW-0472">Membrane</keyword>
<dbReference type="SUPFAM" id="SSF48652">
    <property type="entry name" value="Tetraspanin"/>
    <property type="match status" value="1"/>
</dbReference>
<gene>
    <name evidence="6" type="ORF">Fcan01_12844</name>
</gene>
<evidence type="ECO:0000313" key="6">
    <source>
        <dbReference type="EMBL" id="OXA52288.1"/>
    </source>
</evidence>
<evidence type="ECO:0000256" key="1">
    <source>
        <dbReference type="ARBA" id="ARBA00004141"/>
    </source>
</evidence>